<evidence type="ECO:0000256" key="2">
    <source>
        <dbReference type="SAM" id="SignalP"/>
    </source>
</evidence>
<sequence length="305" mass="35740">MKKMFLYKFMLMVCALLIASAAILPASAVDAADKKWINQVRSQYETYNKKTVDAYKAYQERIDKDFKQFNDSSNAVLDALESKVLSDQKVWIEKLEADYEQFDQLYGNNREMADDLKRYRNYINPGTYNSPMWKYSTAANRTHYNSTLWKLDKALNDTHFDSYMWNYRKTINPAHFDSAAWKMKNNVSDTSFDSNMWHLRKLSSDSSFDSTMWKYSKGKLSKTQAKKQYDKLFKELTTALAKYNTARKKDITDMANSTKKKVNELHDQTIQALESQREKTLKEISELRRKIAGEGLQWEPLLVTP</sequence>
<proteinExistence type="predicted"/>
<feature type="chain" id="PRO_5011987591" evidence="2">
    <location>
        <begin position="32"/>
        <end position="305"/>
    </location>
</feature>
<dbReference type="RefSeq" id="WP_244562821.1">
    <property type="nucleotide sequence ID" value="NZ_LT840184.1"/>
</dbReference>
<dbReference type="Proteomes" id="UP000192940">
    <property type="component" value="Chromosome I"/>
</dbReference>
<protein>
    <submittedName>
        <fullName evidence="3">Uncharacterized protein</fullName>
    </submittedName>
</protein>
<evidence type="ECO:0000313" key="3">
    <source>
        <dbReference type="EMBL" id="SMF89907.1"/>
    </source>
</evidence>
<dbReference type="EMBL" id="LT840184">
    <property type="protein sequence ID" value="SMF89907.1"/>
    <property type="molecule type" value="Genomic_DNA"/>
</dbReference>
<evidence type="ECO:0000256" key="1">
    <source>
        <dbReference type="SAM" id="Coils"/>
    </source>
</evidence>
<gene>
    <name evidence="3" type="ORF">SAMN05661091_4827</name>
</gene>
<accession>A0A1X7HNP0</accession>
<dbReference type="AlphaFoldDB" id="A0A1X7HNP0"/>
<feature type="signal peptide" evidence="2">
    <location>
        <begin position="1"/>
        <end position="31"/>
    </location>
</feature>
<reference evidence="3 4" key="1">
    <citation type="submission" date="2017-04" db="EMBL/GenBank/DDBJ databases">
        <authorList>
            <person name="Afonso C.L."/>
            <person name="Miller P.J."/>
            <person name="Scott M.A."/>
            <person name="Spackman E."/>
            <person name="Goraichik I."/>
            <person name="Dimitrov K.M."/>
            <person name="Suarez D.L."/>
            <person name="Swayne D.E."/>
        </authorList>
    </citation>
    <scope>NUCLEOTIDE SEQUENCE [LARGE SCALE GENOMIC DNA]</scope>
    <source>
        <strain evidence="3 4">N3/975</strain>
    </source>
</reference>
<name>A0A1X7HNP0_9BACL</name>
<organism evidence="3 4">
    <name type="scientific">Paenibacillus uliginis N3/975</name>
    <dbReference type="NCBI Taxonomy" id="1313296"/>
    <lineage>
        <taxon>Bacteria</taxon>
        <taxon>Bacillati</taxon>
        <taxon>Bacillota</taxon>
        <taxon>Bacilli</taxon>
        <taxon>Bacillales</taxon>
        <taxon>Paenibacillaceae</taxon>
        <taxon>Paenibacillus</taxon>
    </lineage>
</organism>
<keyword evidence="1" id="KW-0175">Coiled coil</keyword>
<feature type="coiled-coil region" evidence="1">
    <location>
        <begin position="263"/>
        <end position="290"/>
    </location>
</feature>
<evidence type="ECO:0000313" key="4">
    <source>
        <dbReference type="Proteomes" id="UP000192940"/>
    </source>
</evidence>
<keyword evidence="2" id="KW-0732">Signal</keyword>
<keyword evidence="4" id="KW-1185">Reference proteome</keyword>